<protein>
    <submittedName>
        <fullName evidence="1">Uncharacterized protein</fullName>
    </submittedName>
</protein>
<proteinExistence type="predicted"/>
<accession>A0A4S2LBC2</accession>
<dbReference type="OrthoDB" id="6310069at2759"/>
<organism evidence="1 2">
    <name type="scientific">Opisthorchis felineus</name>
    <dbReference type="NCBI Taxonomy" id="147828"/>
    <lineage>
        <taxon>Eukaryota</taxon>
        <taxon>Metazoa</taxon>
        <taxon>Spiralia</taxon>
        <taxon>Lophotrochozoa</taxon>
        <taxon>Platyhelminthes</taxon>
        <taxon>Trematoda</taxon>
        <taxon>Digenea</taxon>
        <taxon>Opisthorchiida</taxon>
        <taxon>Opisthorchiata</taxon>
        <taxon>Opisthorchiidae</taxon>
        <taxon>Opisthorchis</taxon>
    </lineage>
</organism>
<dbReference type="EMBL" id="SJOL01008319">
    <property type="protein sequence ID" value="TGZ60672.1"/>
    <property type="molecule type" value="Genomic_DNA"/>
</dbReference>
<gene>
    <name evidence="1" type="ORF">CRM22_008420</name>
</gene>
<name>A0A4S2LBC2_OPIFE</name>
<dbReference type="AlphaFoldDB" id="A0A4S2LBC2"/>
<sequence length="128" mass="14767">MLCERNCEVSFELGLSRAYFPRIHVGAVEHIWAVNYDQRHNAIPLDRDRLRSYGALQMQLRDMLFTWPTNEHAYDLPVANGGSVFASSIRFHDNKWFALGTDFLHRLKLRLRPGEVCTIDVAKNPALP</sequence>
<dbReference type="Proteomes" id="UP000308267">
    <property type="component" value="Unassembled WGS sequence"/>
</dbReference>
<keyword evidence="2" id="KW-1185">Reference proteome</keyword>
<comment type="caution">
    <text evidence="1">The sequence shown here is derived from an EMBL/GenBank/DDBJ whole genome shotgun (WGS) entry which is preliminary data.</text>
</comment>
<evidence type="ECO:0000313" key="1">
    <source>
        <dbReference type="EMBL" id="TGZ60672.1"/>
    </source>
</evidence>
<evidence type="ECO:0000313" key="2">
    <source>
        <dbReference type="Proteomes" id="UP000308267"/>
    </source>
</evidence>
<reference evidence="1 2" key="1">
    <citation type="journal article" date="2019" name="BMC Genomics">
        <title>New insights from Opisthorchis felineus genome: update on genomics of the epidemiologically important liver flukes.</title>
        <authorList>
            <person name="Ershov N.I."/>
            <person name="Mordvinov V.A."/>
            <person name="Prokhortchouk E.B."/>
            <person name="Pakharukova M.Y."/>
            <person name="Gunbin K.V."/>
            <person name="Ustyantsev K."/>
            <person name="Genaev M.A."/>
            <person name="Blinov A.G."/>
            <person name="Mazur A."/>
            <person name="Boulygina E."/>
            <person name="Tsygankova S."/>
            <person name="Khrameeva E."/>
            <person name="Chekanov N."/>
            <person name="Fan G."/>
            <person name="Xiao A."/>
            <person name="Zhang H."/>
            <person name="Xu X."/>
            <person name="Yang H."/>
            <person name="Solovyev V."/>
            <person name="Lee S.M."/>
            <person name="Liu X."/>
            <person name="Afonnikov D.A."/>
            <person name="Skryabin K.G."/>
        </authorList>
    </citation>
    <scope>NUCLEOTIDE SEQUENCE [LARGE SCALE GENOMIC DNA]</scope>
    <source>
        <strain evidence="1">AK-0245</strain>
        <tissue evidence="1">Whole organism</tissue>
    </source>
</reference>